<gene>
    <name evidence="1" type="ORF">PoB_006679900</name>
</gene>
<sequence>MRLHFYKIAFEAFKPGSPRPRTRQATVHAPHVLESTFNPATRKALGGAVAHLVGQLATIQEVRGSIPSPGQVRFSLLLCVHPALNG</sequence>
<dbReference type="Proteomes" id="UP000735302">
    <property type="component" value="Unassembled WGS sequence"/>
</dbReference>
<organism evidence="1 2">
    <name type="scientific">Plakobranchus ocellatus</name>
    <dbReference type="NCBI Taxonomy" id="259542"/>
    <lineage>
        <taxon>Eukaryota</taxon>
        <taxon>Metazoa</taxon>
        <taxon>Spiralia</taxon>
        <taxon>Lophotrochozoa</taxon>
        <taxon>Mollusca</taxon>
        <taxon>Gastropoda</taxon>
        <taxon>Heterobranchia</taxon>
        <taxon>Euthyneura</taxon>
        <taxon>Panpulmonata</taxon>
        <taxon>Sacoglossa</taxon>
        <taxon>Placobranchoidea</taxon>
        <taxon>Plakobranchidae</taxon>
        <taxon>Plakobranchus</taxon>
    </lineage>
</organism>
<evidence type="ECO:0000313" key="1">
    <source>
        <dbReference type="EMBL" id="GFO40294.1"/>
    </source>
</evidence>
<comment type="caution">
    <text evidence="1">The sequence shown here is derived from an EMBL/GenBank/DDBJ whole genome shotgun (WGS) entry which is preliminary data.</text>
</comment>
<proteinExistence type="predicted"/>
<accession>A0AAV4D7Y8</accession>
<keyword evidence="2" id="KW-1185">Reference proteome</keyword>
<dbReference type="EMBL" id="BLXT01007601">
    <property type="protein sequence ID" value="GFO40294.1"/>
    <property type="molecule type" value="Genomic_DNA"/>
</dbReference>
<name>A0AAV4D7Y8_9GAST</name>
<protein>
    <submittedName>
        <fullName evidence="1">Uncharacterized protein</fullName>
    </submittedName>
</protein>
<dbReference type="AlphaFoldDB" id="A0AAV4D7Y8"/>
<evidence type="ECO:0000313" key="2">
    <source>
        <dbReference type="Proteomes" id="UP000735302"/>
    </source>
</evidence>
<reference evidence="1 2" key="1">
    <citation type="journal article" date="2021" name="Elife">
        <title>Chloroplast acquisition without the gene transfer in kleptoplastic sea slugs, Plakobranchus ocellatus.</title>
        <authorList>
            <person name="Maeda T."/>
            <person name="Takahashi S."/>
            <person name="Yoshida T."/>
            <person name="Shimamura S."/>
            <person name="Takaki Y."/>
            <person name="Nagai Y."/>
            <person name="Toyoda A."/>
            <person name="Suzuki Y."/>
            <person name="Arimoto A."/>
            <person name="Ishii H."/>
            <person name="Satoh N."/>
            <person name="Nishiyama T."/>
            <person name="Hasebe M."/>
            <person name="Maruyama T."/>
            <person name="Minagawa J."/>
            <person name="Obokata J."/>
            <person name="Shigenobu S."/>
        </authorList>
    </citation>
    <scope>NUCLEOTIDE SEQUENCE [LARGE SCALE GENOMIC DNA]</scope>
</reference>